<dbReference type="PANTHER" id="PTHR14553:SF1">
    <property type="entry name" value="SIMILAR TO CHROMOSOME 1 OPEN READING FRAME 50"/>
    <property type="match status" value="1"/>
</dbReference>
<dbReference type="Pfam" id="PF10504">
    <property type="entry name" value="DUF2452"/>
    <property type="match status" value="1"/>
</dbReference>
<evidence type="ECO:0000313" key="5">
    <source>
        <dbReference type="Proteomes" id="UP000663829"/>
    </source>
</evidence>
<dbReference type="OrthoDB" id="9995764at2759"/>
<dbReference type="PANTHER" id="PTHR14553">
    <property type="entry name" value="UNCHARACTERIZED PROTEIN C1ORF50"/>
    <property type="match status" value="1"/>
</dbReference>
<dbReference type="Proteomes" id="UP000682733">
    <property type="component" value="Unassembled WGS sequence"/>
</dbReference>
<evidence type="ECO:0000313" key="4">
    <source>
        <dbReference type="EMBL" id="CAF3975102.1"/>
    </source>
</evidence>
<name>A0A814E7V3_9BILA</name>
<reference evidence="1" key="1">
    <citation type="submission" date="2021-02" db="EMBL/GenBank/DDBJ databases">
        <authorList>
            <person name="Nowell W R."/>
        </authorList>
    </citation>
    <scope>NUCLEOTIDE SEQUENCE</scope>
</reference>
<keyword evidence="5" id="KW-1185">Reference proteome</keyword>
<evidence type="ECO:0000313" key="3">
    <source>
        <dbReference type="EMBL" id="CAF3739090.1"/>
    </source>
</evidence>
<evidence type="ECO:0000313" key="2">
    <source>
        <dbReference type="EMBL" id="CAF1163451.1"/>
    </source>
</evidence>
<dbReference type="InterPro" id="IPR019534">
    <property type="entry name" value="DUF2452"/>
</dbReference>
<sequence length="193" mass="22361">MDSSLQRDLVYIDKSPSSLSPTTHVQLVESSKRPFGHEIVNTRNDVVSDPMDLVNLARQIETCDQFIRANVSNRLQVIVNQMNFLRDEAQRIMDKAKRDDELNHCACNLVRKPGQIYYYYQRDSGQKYMSIMGPSDWLTSSNKCPHKFLGAYLLEFDNSWTKIATEFDEDIGDNINNRDVKDGRKMIEFLIKS</sequence>
<dbReference type="Proteomes" id="UP000681722">
    <property type="component" value="Unassembled WGS sequence"/>
</dbReference>
<proteinExistence type="predicted"/>
<dbReference type="EMBL" id="CAJNOK010012437">
    <property type="protein sequence ID" value="CAF1163451.1"/>
    <property type="molecule type" value="Genomic_DNA"/>
</dbReference>
<comment type="caution">
    <text evidence="1">The sequence shown here is derived from an EMBL/GenBank/DDBJ whole genome shotgun (WGS) entry which is preliminary data.</text>
</comment>
<dbReference type="EMBL" id="CAJNOQ010002560">
    <property type="protein sequence ID" value="CAF0965459.1"/>
    <property type="molecule type" value="Genomic_DNA"/>
</dbReference>
<dbReference type="Proteomes" id="UP000663829">
    <property type="component" value="Unassembled WGS sequence"/>
</dbReference>
<accession>A0A814E7V3</accession>
<dbReference type="EMBL" id="CAJOBC010002560">
    <property type="protein sequence ID" value="CAF3739090.1"/>
    <property type="molecule type" value="Genomic_DNA"/>
</dbReference>
<dbReference type="EMBL" id="CAJOBA010033961">
    <property type="protein sequence ID" value="CAF3975102.1"/>
    <property type="molecule type" value="Genomic_DNA"/>
</dbReference>
<dbReference type="AlphaFoldDB" id="A0A814E7V3"/>
<gene>
    <name evidence="1" type="ORF">GPM918_LOCUS11953</name>
    <name evidence="2" type="ORF">OVA965_LOCUS22207</name>
    <name evidence="3" type="ORF">SRO942_LOCUS11954</name>
    <name evidence="4" type="ORF">TMI583_LOCUS22922</name>
</gene>
<protein>
    <submittedName>
        <fullName evidence="1">Uncharacterized protein</fullName>
    </submittedName>
</protein>
<organism evidence="1 5">
    <name type="scientific">Didymodactylos carnosus</name>
    <dbReference type="NCBI Taxonomy" id="1234261"/>
    <lineage>
        <taxon>Eukaryota</taxon>
        <taxon>Metazoa</taxon>
        <taxon>Spiralia</taxon>
        <taxon>Gnathifera</taxon>
        <taxon>Rotifera</taxon>
        <taxon>Eurotatoria</taxon>
        <taxon>Bdelloidea</taxon>
        <taxon>Philodinida</taxon>
        <taxon>Philodinidae</taxon>
        <taxon>Didymodactylos</taxon>
    </lineage>
</organism>
<dbReference type="Proteomes" id="UP000677228">
    <property type="component" value="Unassembled WGS sequence"/>
</dbReference>
<evidence type="ECO:0000313" key="1">
    <source>
        <dbReference type="EMBL" id="CAF0965459.1"/>
    </source>
</evidence>